<dbReference type="AlphaFoldDB" id="A0A0F8ZM29"/>
<dbReference type="Pfam" id="PF13385">
    <property type="entry name" value="Laminin_G_3"/>
    <property type="match status" value="1"/>
</dbReference>
<accession>A0A0F8ZM29</accession>
<evidence type="ECO:0000313" key="1">
    <source>
        <dbReference type="EMBL" id="KKK87100.1"/>
    </source>
</evidence>
<dbReference type="Gene3D" id="2.60.120.200">
    <property type="match status" value="1"/>
</dbReference>
<protein>
    <recommendedName>
        <fullName evidence="2">LamG-like jellyroll fold domain-containing protein</fullName>
    </recommendedName>
</protein>
<dbReference type="SUPFAM" id="SSF49899">
    <property type="entry name" value="Concanavalin A-like lectins/glucanases"/>
    <property type="match status" value="1"/>
</dbReference>
<evidence type="ECO:0008006" key="2">
    <source>
        <dbReference type="Google" id="ProtNLM"/>
    </source>
</evidence>
<comment type="caution">
    <text evidence="1">The sequence shown here is derived from an EMBL/GenBank/DDBJ whole genome shotgun (WGS) entry which is preliminary data.</text>
</comment>
<feature type="non-terminal residue" evidence="1">
    <location>
        <position position="1"/>
    </location>
</feature>
<dbReference type="EMBL" id="LAZR01050552">
    <property type="protein sequence ID" value="KKK87100.1"/>
    <property type="molecule type" value="Genomic_DNA"/>
</dbReference>
<proteinExistence type="predicted"/>
<dbReference type="InterPro" id="IPR013320">
    <property type="entry name" value="ConA-like_dom_sf"/>
</dbReference>
<gene>
    <name evidence="1" type="ORF">LCGC14_2756610</name>
</gene>
<organism evidence="1">
    <name type="scientific">marine sediment metagenome</name>
    <dbReference type="NCBI Taxonomy" id="412755"/>
    <lineage>
        <taxon>unclassified sequences</taxon>
        <taxon>metagenomes</taxon>
        <taxon>ecological metagenomes</taxon>
    </lineage>
</organism>
<reference evidence="1" key="1">
    <citation type="journal article" date="2015" name="Nature">
        <title>Complex archaea that bridge the gap between prokaryotes and eukaryotes.</title>
        <authorList>
            <person name="Spang A."/>
            <person name="Saw J.H."/>
            <person name="Jorgensen S.L."/>
            <person name="Zaremba-Niedzwiedzka K."/>
            <person name="Martijn J."/>
            <person name="Lind A.E."/>
            <person name="van Eijk R."/>
            <person name="Schleper C."/>
            <person name="Guy L."/>
            <person name="Ettema T.J."/>
        </authorList>
    </citation>
    <scope>NUCLEOTIDE SEQUENCE</scope>
</reference>
<name>A0A0F8ZM29_9ZZZZ</name>
<sequence>TTLYLYYDSTHTTNSGYIGDTGETPAQSVWDDNFKAVYHLGQNPSGGITDAIIDSTDNVSHMTSAGSMTSADLVDGKIGKAIDFDGGDDNLVSTATDFTFSGDFWISCIAKIDTGSTNDLVLKSVTNHDWNSATNGDYCFIIGGDLRPIFYIKGSTGNAGGGGTVISQDTYYQYDAIKIGNTITLYIDGVQSGNTSTYAGTVGNNNSLRVAYSQTNLTAGYFDGIVDEVRVMDVERAWSTRSGPGTSRVSYLSGTSSIVVECLVPAP</sequence>